<dbReference type="Gene3D" id="2.60.200.40">
    <property type="match status" value="1"/>
</dbReference>
<dbReference type="InterPro" id="IPR001206">
    <property type="entry name" value="Diacylglycerol_kinase_cat_dom"/>
</dbReference>
<accession>Q01NV6</accession>
<dbReference type="KEGG" id="sus:Acid_7766"/>
<feature type="domain" description="DAGKc" evidence="5">
    <location>
        <begin position="1"/>
        <end position="110"/>
    </location>
</feature>
<proteinExistence type="predicted"/>
<dbReference type="InterPro" id="IPR050187">
    <property type="entry name" value="Lipid_Phosphate_FormReg"/>
</dbReference>
<dbReference type="SUPFAM" id="SSF111331">
    <property type="entry name" value="NAD kinase/diacylglycerol kinase-like"/>
    <property type="match status" value="1"/>
</dbReference>
<evidence type="ECO:0000256" key="4">
    <source>
        <dbReference type="ARBA" id="ARBA00022840"/>
    </source>
</evidence>
<dbReference type="Pfam" id="PF00781">
    <property type="entry name" value="DAGK_cat"/>
    <property type="match status" value="1"/>
</dbReference>
<evidence type="ECO:0000256" key="3">
    <source>
        <dbReference type="ARBA" id="ARBA00022777"/>
    </source>
</evidence>
<dbReference type="EMBL" id="CP000473">
    <property type="protein sequence ID" value="ABJ88664.1"/>
    <property type="molecule type" value="Genomic_DNA"/>
</dbReference>
<dbReference type="PANTHER" id="PTHR12358">
    <property type="entry name" value="SPHINGOSINE KINASE"/>
    <property type="match status" value="1"/>
</dbReference>
<reference evidence="6" key="1">
    <citation type="submission" date="2006-10" db="EMBL/GenBank/DDBJ databases">
        <title>Complete sequence of Solibacter usitatus Ellin6076.</title>
        <authorList>
            <consortium name="US DOE Joint Genome Institute"/>
            <person name="Copeland A."/>
            <person name="Lucas S."/>
            <person name="Lapidus A."/>
            <person name="Barry K."/>
            <person name="Detter J.C."/>
            <person name="Glavina del Rio T."/>
            <person name="Hammon N."/>
            <person name="Israni S."/>
            <person name="Dalin E."/>
            <person name="Tice H."/>
            <person name="Pitluck S."/>
            <person name="Thompson L.S."/>
            <person name="Brettin T."/>
            <person name="Bruce D."/>
            <person name="Han C."/>
            <person name="Tapia R."/>
            <person name="Gilna P."/>
            <person name="Schmutz J."/>
            <person name="Larimer F."/>
            <person name="Land M."/>
            <person name="Hauser L."/>
            <person name="Kyrpides N."/>
            <person name="Mikhailova N."/>
            <person name="Janssen P.H."/>
            <person name="Kuske C.R."/>
            <person name="Richardson P."/>
        </authorList>
    </citation>
    <scope>NUCLEOTIDE SEQUENCE</scope>
    <source>
        <strain evidence="6">Ellin6076</strain>
    </source>
</reference>
<dbReference type="AlphaFoldDB" id="Q01NV6"/>
<dbReference type="PANTHER" id="PTHR12358:SF106">
    <property type="entry name" value="LIPID KINASE YEGS"/>
    <property type="match status" value="1"/>
</dbReference>
<dbReference type="PROSITE" id="PS50146">
    <property type="entry name" value="DAGK"/>
    <property type="match status" value="1"/>
</dbReference>
<dbReference type="STRING" id="234267.Acid_7766"/>
<sequence>MIERAGRILTQQGHNLTVAPTTGPRVAGEIAREHIQHGADLIVVAGGDGTINEAAEGMLGTDVPLAILPAGTANVLAMETKLGGNLERVAARLDGLKPRRISVGRVTCDDGKLSRHFLLMAGIGLDAHVVYNINAGLKAKTGKFAYWVAGWSLLGKRLAEFDVELAGQRRRCSFALLSKVRNYGGDFEIARSVTLMDDEFEVVLFEGPNTTGYVKYFAGMALNKLVGMSGVTVLRASDIRVSKPADRRAYIQIDGEFLGHLPAEFKIVRDSLTVLVPAEYGSVKKS</sequence>
<keyword evidence="3 6" id="KW-0418">Kinase</keyword>
<protein>
    <submittedName>
        <fullName evidence="6">Diacylglycerol kinase, catalytic region</fullName>
    </submittedName>
</protein>
<organism evidence="6">
    <name type="scientific">Solibacter usitatus (strain Ellin6076)</name>
    <dbReference type="NCBI Taxonomy" id="234267"/>
    <lineage>
        <taxon>Bacteria</taxon>
        <taxon>Pseudomonadati</taxon>
        <taxon>Acidobacteriota</taxon>
        <taxon>Terriglobia</taxon>
        <taxon>Bryobacterales</taxon>
        <taxon>Solibacteraceae</taxon>
        <taxon>Candidatus Solibacter</taxon>
    </lineage>
</organism>
<evidence type="ECO:0000259" key="5">
    <source>
        <dbReference type="PROSITE" id="PS50146"/>
    </source>
</evidence>
<keyword evidence="2" id="KW-0547">Nucleotide-binding</keyword>
<dbReference type="GO" id="GO:0005886">
    <property type="term" value="C:plasma membrane"/>
    <property type="evidence" value="ECO:0007669"/>
    <property type="project" value="TreeGrafter"/>
</dbReference>
<dbReference type="Gene3D" id="3.40.50.10330">
    <property type="entry name" value="Probable inorganic polyphosphate/atp-NAD kinase, domain 1"/>
    <property type="match status" value="1"/>
</dbReference>
<dbReference type="InterPro" id="IPR016064">
    <property type="entry name" value="NAD/diacylglycerol_kinase_sf"/>
</dbReference>
<evidence type="ECO:0000313" key="6">
    <source>
        <dbReference type="EMBL" id="ABJ88664.1"/>
    </source>
</evidence>
<evidence type="ECO:0000256" key="2">
    <source>
        <dbReference type="ARBA" id="ARBA00022741"/>
    </source>
</evidence>
<dbReference type="eggNOG" id="COG1597">
    <property type="taxonomic scope" value="Bacteria"/>
</dbReference>
<dbReference type="InParanoid" id="Q01NV6"/>
<dbReference type="InterPro" id="IPR045540">
    <property type="entry name" value="YegS/DAGK_C"/>
</dbReference>
<dbReference type="HOGENOM" id="CLU_045532_2_1_0"/>
<dbReference type="InterPro" id="IPR017438">
    <property type="entry name" value="ATP-NAD_kinase_N"/>
</dbReference>
<keyword evidence="1" id="KW-0808">Transferase</keyword>
<evidence type="ECO:0000256" key="1">
    <source>
        <dbReference type="ARBA" id="ARBA00022679"/>
    </source>
</evidence>
<gene>
    <name evidence="6" type="ordered locus">Acid_7766</name>
</gene>
<dbReference type="GO" id="GO:0005524">
    <property type="term" value="F:ATP binding"/>
    <property type="evidence" value="ECO:0007669"/>
    <property type="project" value="UniProtKB-KW"/>
</dbReference>
<name>Q01NV6_SOLUE</name>
<keyword evidence="4" id="KW-0067">ATP-binding</keyword>
<dbReference type="Pfam" id="PF19279">
    <property type="entry name" value="YegS_C"/>
    <property type="match status" value="1"/>
</dbReference>
<dbReference type="GO" id="GO:0016301">
    <property type="term" value="F:kinase activity"/>
    <property type="evidence" value="ECO:0007669"/>
    <property type="project" value="UniProtKB-KW"/>
</dbReference>